<organism evidence="2 3">
    <name type="scientific">Reticulomyxa filosa</name>
    <dbReference type="NCBI Taxonomy" id="46433"/>
    <lineage>
        <taxon>Eukaryota</taxon>
        <taxon>Sar</taxon>
        <taxon>Rhizaria</taxon>
        <taxon>Retaria</taxon>
        <taxon>Foraminifera</taxon>
        <taxon>Monothalamids</taxon>
        <taxon>Reticulomyxidae</taxon>
        <taxon>Reticulomyxa</taxon>
    </lineage>
</organism>
<evidence type="ECO:0000256" key="1">
    <source>
        <dbReference type="SAM" id="MobiDB-lite"/>
    </source>
</evidence>
<keyword evidence="3" id="KW-1185">Reference proteome</keyword>
<dbReference type="AlphaFoldDB" id="X6MTE0"/>
<feature type="compositionally biased region" description="Basic and acidic residues" evidence="1">
    <location>
        <begin position="9"/>
        <end position="23"/>
    </location>
</feature>
<name>X6MTE0_RETFI</name>
<dbReference type="EMBL" id="ASPP01017029">
    <property type="protein sequence ID" value="ETO17253.1"/>
    <property type="molecule type" value="Genomic_DNA"/>
</dbReference>
<evidence type="ECO:0000313" key="2">
    <source>
        <dbReference type="EMBL" id="ETO17253.1"/>
    </source>
</evidence>
<feature type="non-terminal residue" evidence="2">
    <location>
        <position position="1"/>
    </location>
</feature>
<feature type="non-terminal residue" evidence="2">
    <location>
        <position position="256"/>
    </location>
</feature>
<dbReference type="Proteomes" id="UP000023152">
    <property type="component" value="Unassembled WGS sequence"/>
</dbReference>
<protein>
    <submittedName>
        <fullName evidence="2">Uncharacterized protein</fullName>
    </submittedName>
</protein>
<accession>X6MTE0</accession>
<evidence type="ECO:0000313" key="3">
    <source>
        <dbReference type="Proteomes" id="UP000023152"/>
    </source>
</evidence>
<comment type="caution">
    <text evidence="2">The sequence shown here is derived from an EMBL/GenBank/DDBJ whole genome shotgun (WGS) entry which is preliminary data.</text>
</comment>
<proteinExistence type="predicted"/>
<sequence length="256" mass="29168">DTGGSELHSSTEVHESSEDKKTNTAEVIVQPVVETPVVVVEPVVEAKQKEINLADVKLDVEHVKQYIGQTSGVTLSVYWYKVDQKRKDQIDTNDQLIQLFKEIIHGYVESVAGKEVIELLEATIANLSEDFANHYLNAMDNYNESDMNYLHKKSFDKLFMQYVLFPQPMDWEKNQRSKRGEKVEAKFDMLTYVSSSPTMRGRSSESFDAKALAQELKEILEGSSTSRADRFADMVLSLNCAQRVAVRDLYKNSRDQ</sequence>
<reference evidence="2 3" key="1">
    <citation type="journal article" date="2013" name="Curr. Biol.">
        <title>The Genome of the Foraminiferan Reticulomyxa filosa.</title>
        <authorList>
            <person name="Glockner G."/>
            <person name="Hulsmann N."/>
            <person name="Schleicher M."/>
            <person name="Noegel A.A."/>
            <person name="Eichinger L."/>
            <person name="Gallinger C."/>
            <person name="Pawlowski J."/>
            <person name="Sierra R."/>
            <person name="Euteneuer U."/>
            <person name="Pillet L."/>
            <person name="Moustafa A."/>
            <person name="Platzer M."/>
            <person name="Groth M."/>
            <person name="Szafranski K."/>
            <person name="Schliwa M."/>
        </authorList>
    </citation>
    <scope>NUCLEOTIDE SEQUENCE [LARGE SCALE GENOMIC DNA]</scope>
</reference>
<feature type="region of interest" description="Disordered" evidence="1">
    <location>
        <begin position="1"/>
        <end position="24"/>
    </location>
</feature>
<gene>
    <name evidence="2" type="ORF">RFI_20077</name>
</gene>